<comment type="caution">
    <text evidence="2">The sequence shown here is derived from an EMBL/GenBank/DDBJ whole genome shotgun (WGS) entry which is preliminary data.</text>
</comment>
<organism evidence="2 3">
    <name type="scientific">Saguinus oedipus</name>
    <name type="common">Cotton-top tamarin</name>
    <name type="synonym">Oedipomidas oedipus</name>
    <dbReference type="NCBI Taxonomy" id="9490"/>
    <lineage>
        <taxon>Eukaryota</taxon>
        <taxon>Metazoa</taxon>
        <taxon>Chordata</taxon>
        <taxon>Craniata</taxon>
        <taxon>Vertebrata</taxon>
        <taxon>Euteleostomi</taxon>
        <taxon>Mammalia</taxon>
        <taxon>Eutheria</taxon>
        <taxon>Euarchontoglires</taxon>
        <taxon>Primates</taxon>
        <taxon>Haplorrhini</taxon>
        <taxon>Platyrrhini</taxon>
        <taxon>Cebidae</taxon>
        <taxon>Callitrichinae</taxon>
        <taxon>Saguinus</taxon>
    </lineage>
</organism>
<evidence type="ECO:0000313" key="2">
    <source>
        <dbReference type="EMBL" id="KAK2114412.1"/>
    </source>
</evidence>
<reference evidence="2 3" key="1">
    <citation type="submission" date="2023-05" db="EMBL/GenBank/DDBJ databases">
        <title>B98-5 Cell Line De Novo Hybrid Assembly: An Optical Mapping Approach.</title>
        <authorList>
            <person name="Kananen K."/>
            <person name="Auerbach J.A."/>
            <person name="Kautto E."/>
            <person name="Blachly J.S."/>
        </authorList>
    </citation>
    <scope>NUCLEOTIDE SEQUENCE [LARGE SCALE GENOMIC DNA]</scope>
    <source>
        <strain evidence="2">B95-8</strain>
        <tissue evidence="2">Cell line</tissue>
    </source>
</reference>
<dbReference type="EMBL" id="JASSZA010000004">
    <property type="protein sequence ID" value="KAK2114412.1"/>
    <property type="molecule type" value="Genomic_DNA"/>
</dbReference>
<gene>
    <name evidence="2" type="ORF">P7K49_008678</name>
</gene>
<accession>A0ABQ9W200</accession>
<proteinExistence type="predicted"/>
<evidence type="ECO:0000256" key="1">
    <source>
        <dbReference type="SAM" id="MobiDB-lite"/>
    </source>
</evidence>
<sequence>MDPIICEKFAQLLEFPEEIYPFLHPSLFESFMNFIGDSHLKSTEETCPFDALSAALNFLEIHRDKQSSHWESYGQRQICDEIGDGEGKGQGGEGEDGDD</sequence>
<feature type="region of interest" description="Disordered" evidence="1">
    <location>
        <begin position="80"/>
        <end position="99"/>
    </location>
</feature>
<dbReference type="Proteomes" id="UP001266305">
    <property type="component" value="Unassembled WGS sequence"/>
</dbReference>
<evidence type="ECO:0000313" key="3">
    <source>
        <dbReference type="Proteomes" id="UP001266305"/>
    </source>
</evidence>
<keyword evidence="3" id="KW-1185">Reference proteome</keyword>
<protein>
    <submittedName>
        <fullName evidence="2">Uncharacterized protein</fullName>
    </submittedName>
</protein>
<name>A0ABQ9W200_SAGOE</name>